<protein>
    <submittedName>
        <fullName evidence="8">Predicted RNA binding protein YcfA, dsRBD-like fold, HicA-like mRNA interferase family</fullName>
    </submittedName>
</protein>
<dbReference type="EMBL" id="CAADGD010000023">
    <property type="protein sequence ID" value="VFK70064.1"/>
    <property type="molecule type" value="Genomic_DNA"/>
</dbReference>
<dbReference type="EMBL" id="CAADFZ010000020">
    <property type="protein sequence ID" value="VFK61944.1"/>
    <property type="molecule type" value="Genomic_DNA"/>
</dbReference>
<dbReference type="GO" id="GO:0003729">
    <property type="term" value="F:mRNA binding"/>
    <property type="evidence" value="ECO:0007669"/>
    <property type="project" value="InterPro"/>
</dbReference>
<evidence type="ECO:0000256" key="7">
    <source>
        <dbReference type="ARBA" id="ARBA00023016"/>
    </source>
</evidence>
<evidence type="ECO:0000256" key="3">
    <source>
        <dbReference type="ARBA" id="ARBA00022722"/>
    </source>
</evidence>
<evidence type="ECO:0000256" key="6">
    <source>
        <dbReference type="ARBA" id="ARBA00022884"/>
    </source>
</evidence>
<evidence type="ECO:0000256" key="2">
    <source>
        <dbReference type="ARBA" id="ARBA00022649"/>
    </source>
</evidence>
<reference evidence="8" key="1">
    <citation type="submission" date="2019-02" db="EMBL/GenBank/DDBJ databases">
        <authorList>
            <person name="Gruber-Vodicka R. H."/>
            <person name="Seah K. B. B."/>
        </authorList>
    </citation>
    <scope>NUCLEOTIDE SEQUENCE</scope>
    <source>
        <strain evidence="9">BECK_BY19</strain>
        <strain evidence="8">BECK_BY8</strain>
    </source>
</reference>
<dbReference type="GO" id="GO:0016787">
    <property type="term" value="F:hydrolase activity"/>
    <property type="evidence" value="ECO:0007669"/>
    <property type="project" value="UniProtKB-KW"/>
</dbReference>
<evidence type="ECO:0000313" key="9">
    <source>
        <dbReference type="EMBL" id="VFK70064.1"/>
    </source>
</evidence>
<name>A0A451A7E0_9GAMM</name>
<evidence type="ECO:0000256" key="1">
    <source>
        <dbReference type="ARBA" id="ARBA00006620"/>
    </source>
</evidence>
<sequence length="86" mass="9865">MCPYRWLLEMSPKLTPISWKKLVKVFEKDGFSVDRVEGSHVILTKPGVVRPIVVPKYAEVGLDIIQSNMRTAGMNRNRFFTLVSEI</sequence>
<keyword evidence="6" id="KW-0694">RNA-binding</keyword>
<dbReference type="InterPro" id="IPR038570">
    <property type="entry name" value="HicA_sf"/>
</dbReference>
<keyword evidence="2" id="KW-1277">Toxin-antitoxin system</keyword>
<keyword evidence="3" id="KW-0540">Nuclease</keyword>
<dbReference type="InterPro" id="IPR012933">
    <property type="entry name" value="HicA_mRNA_interferase"/>
</dbReference>
<proteinExistence type="inferred from homology"/>
<dbReference type="Pfam" id="PF07927">
    <property type="entry name" value="HicA_toxin"/>
    <property type="match status" value="1"/>
</dbReference>
<dbReference type="Gene3D" id="3.30.920.30">
    <property type="entry name" value="Hypothetical protein"/>
    <property type="match status" value="1"/>
</dbReference>
<evidence type="ECO:0000256" key="4">
    <source>
        <dbReference type="ARBA" id="ARBA00022759"/>
    </source>
</evidence>
<accession>A0A451A7E0</accession>
<evidence type="ECO:0000313" key="8">
    <source>
        <dbReference type="EMBL" id="VFK61944.1"/>
    </source>
</evidence>
<evidence type="ECO:0000256" key="5">
    <source>
        <dbReference type="ARBA" id="ARBA00022801"/>
    </source>
</evidence>
<keyword evidence="5" id="KW-0378">Hydrolase</keyword>
<organism evidence="8">
    <name type="scientific">Candidatus Kentrum sp. UNK</name>
    <dbReference type="NCBI Taxonomy" id="2126344"/>
    <lineage>
        <taxon>Bacteria</taxon>
        <taxon>Pseudomonadati</taxon>
        <taxon>Pseudomonadota</taxon>
        <taxon>Gammaproteobacteria</taxon>
        <taxon>Candidatus Kentrum</taxon>
    </lineage>
</organism>
<dbReference type="AlphaFoldDB" id="A0A451A7E0"/>
<keyword evidence="7" id="KW-0346">Stress response</keyword>
<comment type="similarity">
    <text evidence="1">Belongs to the HicA mRNA interferase family.</text>
</comment>
<dbReference type="GO" id="GO:0004519">
    <property type="term" value="F:endonuclease activity"/>
    <property type="evidence" value="ECO:0007669"/>
    <property type="project" value="UniProtKB-KW"/>
</dbReference>
<gene>
    <name evidence="8" type="ORF">BECKUNK1418G_GA0071005_102020</name>
    <name evidence="9" type="ORF">BECKUNK1418H_GA0071006_102320</name>
</gene>
<dbReference type="SUPFAM" id="SSF54786">
    <property type="entry name" value="YcfA/nrd intein domain"/>
    <property type="match status" value="1"/>
</dbReference>
<keyword evidence="4" id="KW-0255">Endonuclease</keyword>